<evidence type="ECO:0008006" key="3">
    <source>
        <dbReference type="Google" id="ProtNLM"/>
    </source>
</evidence>
<accession>A0AA94EMH5</accession>
<dbReference type="Proteomes" id="UP000288002">
    <property type="component" value="Unassembled WGS sequence"/>
</dbReference>
<reference evidence="1 2" key="1">
    <citation type="submission" date="2016-10" db="EMBL/GenBank/DDBJ databases">
        <title>Search of new enzymes for the oxidation of sulfur compounds.</title>
        <authorList>
            <person name="Novo A."/>
            <person name="Moreira I.S."/>
            <person name="Castro P.M."/>
        </authorList>
    </citation>
    <scope>NUCLEOTIDE SEQUENCE [LARGE SCALE GENOMIC DNA]</scope>
    <source>
        <strain evidence="1 2">A9</strain>
    </source>
</reference>
<protein>
    <recommendedName>
        <fullName evidence="3">Helix-turn-helix domain-containing protein</fullName>
    </recommendedName>
</protein>
<sequence>MNAYISSDLNMVRELDPKRHELALLQEDWIGKGGTIEVIPVGRTLFSPIPFNSETIPQPSGQKKNPSAVKIQKSAKGIEEEERLAEKLRAYYDRGVVAASKDLHISTRRANYIAAQYGVKFACRGSDAARQEDQAFVPKIKELILRGLTQEQMCAELIISRTTLRRICSQNGLKSRGKVNHKKDLTLVERIKAIRDLGCTRAVCARRLEINPKVLLRLVAEYEIDYPVSR</sequence>
<evidence type="ECO:0000313" key="1">
    <source>
        <dbReference type="EMBL" id="RVD77060.1"/>
    </source>
</evidence>
<name>A0AA94EMH5_9PSED</name>
<comment type="caution">
    <text evidence="1">The sequence shown here is derived from an EMBL/GenBank/DDBJ whole genome shotgun (WGS) entry which is preliminary data.</text>
</comment>
<evidence type="ECO:0000313" key="2">
    <source>
        <dbReference type="Proteomes" id="UP000288002"/>
    </source>
</evidence>
<dbReference type="AlphaFoldDB" id="A0AA94EMH5"/>
<dbReference type="EMBL" id="MKWS01000009">
    <property type="protein sequence ID" value="RVD77060.1"/>
    <property type="molecule type" value="Genomic_DNA"/>
</dbReference>
<organism evidence="1 2">
    <name type="scientific">Pseudomonas koreensis</name>
    <dbReference type="NCBI Taxonomy" id="198620"/>
    <lineage>
        <taxon>Bacteria</taxon>
        <taxon>Pseudomonadati</taxon>
        <taxon>Pseudomonadota</taxon>
        <taxon>Gammaproteobacteria</taxon>
        <taxon>Pseudomonadales</taxon>
        <taxon>Pseudomonadaceae</taxon>
        <taxon>Pseudomonas</taxon>
    </lineage>
</organism>
<dbReference type="RefSeq" id="WP_127650001.1">
    <property type="nucleotide sequence ID" value="NZ_MKWS01000009.1"/>
</dbReference>
<proteinExistence type="predicted"/>
<gene>
    <name evidence="1" type="ORF">A9HBioS_3083</name>
</gene>